<dbReference type="EMBL" id="JAODBU010000013">
    <property type="protein sequence ID" value="MCT7399832.1"/>
    <property type="molecule type" value="Genomic_DNA"/>
</dbReference>
<keyword evidence="3" id="KW-1185">Reference proteome</keyword>
<name>A0ABT2M5Z9_9FIRM</name>
<keyword evidence="1" id="KW-0472">Membrane</keyword>
<dbReference type="Pfam" id="PF18975">
    <property type="entry name" value="DUF5711"/>
    <property type="match status" value="1"/>
</dbReference>
<dbReference type="InterPro" id="IPR036322">
    <property type="entry name" value="WD40_repeat_dom_sf"/>
</dbReference>
<dbReference type="SUPFAM" id="SSF50978">
    <property type="entry name" value="WD40 repeat-like"/>
    <property type="match status" value="1"/>
</dbReference>
<evidence type="ECO:0000256" key="1">
    <source>
        <dbReference type="SAM" id="Phobius"/>
    </source>
</evidence>
<comment type="caution">
    <text evidence="2">The sequence shown here is derived from an EMBL/GenBank/DDBJ whole genome shotgun (WGS) entry which is preliminary data.</text>
</comment>
<keyword evidence="1" id="KW-1133">Transmembrane helix</keyword>
<gene>
    <name evidence="2" type="ORF">N5B56_12205</name>
</gene>
<evidence type="ECO:0000313" key="2">
    <source>
        <dbReference type="EMBL" id="MCT7399832.1"/>
    </source>
</evidence>
<proteinExistence type="predicted"/>
<feature type="transmembrane region" description="Helical" evidence="1">
    <location>
        <begin position="32"/>
        <end position="53"/>
    </location>
</feature>
<accession>A0ABT2M5Z9</accession>
<dbReference type="RefSeq" id="WP_117910640.1">
    <property type="nucleotide sequence ID" value="NZ_JAODBU010000013.1"/>
</dbReference>
<sequence>MKLAKKRRKLRVIRPDTVIESEKSREDKSRNLKIKVITIIGIVCALLLAIYLFCVYRTYNNYKVRKTIKIETGTNSQYQAFGEFVVKYSNDGISYINGTETIWNEAYEMKSPIVDVCGDYLAIADKNSNTIYIFNKKGKVGEVNTSYPIIKIEVAQQGVVAALLEEASANYIELYDKEGNLIVSHKSLLSENGFPLSFSISNDGEKMMTSYLSIKEGSTENQVIFYNFSNVGKDEVDRVVGTFNQYGETIVPAVYFVSNEDAIAIGDNVLTIYKMKEKPTIRKEIKFDKEIQKVFYNEKYVGLIFENSKGDTPYKMEVYSLSGEKIMSKEIEMNLDHVKFAGKNVLMYDDVTCELISLKGVVKFKHVFTKQLDAIVPMESTNTFLLMTKNKIEEISLRYSLKSPVTKNKQTAEE</sequence>
<keyword evidence="1" id="KW-0812">Transmembrane</keyword>
<protein>
    <submittedName>
        <fullName evidence="2">DUF5711 family protein</fullName>
    </submittedName>
</protein>
<evidence type="ECO:0000313" key="3">
    <source>
        <dbReference type="Proteomes" id="UP001431199"/>
    </source>
</evidence>
<reference evidence="2" key="1">
    <citation type="submission" date="2022-09" db="EMBL/GenBank/DDBJ databases">
        <title>Eubacterium sp. LFL-14 isolated from human feces.</title>
        <authorList>
            <person name="Liu F."/>
        </authorList>
    </citation>
    <scope>NUCLEOTIDE SEQUENCE</scope>
    <source>
        <strain evidence="2">LFL-14</strain>
    </source>
</reference>
<dbReference type="Proteomes" id="UP001431199">
    <property type="component" value="Unassembled WGS sequence"/>
</dbReference>
<dbReference type="InterPro" id="IPR043765">
    <property type="entry name" value="DUF5711"/>
</dbReference>
<organism evidence="2 3">
    <name type="scientific">Eubacterium album</name>
    <dbReference type="NCBI Taxonomy" id="2978477"/>
    <lineage>
        <taxon>Bacteria</taxon>
        <taxon>Bacillati</taxon>
        <taxon>Bacillota</taxon>
        <taxon>Clostridia</taxon>
        <taxon>Eubacteriales</taxon>
        <taxon>Eubacteriaceae</taxon>
        <taxon>Eubacterium</taxon>
    </lineage>
</organism>